<comment type="caution">
    <text evidence="7">The sequence shown here is derived from an EMBL/GenBank/DDBJ whole genome shotgun (WGS) entry which is preliminary data.</text>
</comment>
<gene>
    <name evidence="7" type="ORF">BGZ95_007674</name>
</gene>
<keyword evidence="5" id="KW-0472">Membrane</keyword>
<dbReference type="SUPFAM" id="SSF51905">
    <property type="entry name" value="FAD/NAD(P)-binding domain"/>
    <property type="match status" value="1"/>
</dbReference>
<evidence type="ECO:0000256" key="4">
    <source>
        <dbReference type="ARBA" id="ARBA00023002"/>
    </source>
</evidence>
<evidence type="ECO:0000256" key="5">
    <source>
        <dbReference type="SAM" id="Phobius"/>
    </source>
</evidence>
<keyword evidence="3" id="KW-0274">FAD</keyword>
<evidence type="ECO:0000313" key="7">
    <source>
        <dbReference type="EMBL" id="KAG0276347.1"/>
    </source>
</evidence>
<dbReference type="EMBL" id="JAAAIL010000381">
    <property type="protein sequence ID" value="KAG0276347.1"/>
    <property type="molecule type" value="Genomic_DNA"/>
</dbReference>
<keyword evidence="5" id="KW-0812">Transmembrane</keyword>
<name>A0AAD4H852_9FUNG</name>
<dbReference type="InterPro" id="IPR036188">
    <property type="entry name" value="FAD/NAD-bd_sf"/>
</dbReference>
<feature type="domain" description="FAD-binding" evidence="6">
    <location>
        <begin position="12"/>
        <end position="173"/>
    </location>
</feature>
<evidence type="ECO:0000259" key="6">
    <source>
        <dbReference type="Pfam" id="PF01494"/>
    </source>
</evidence>
<dbReference type="PANTHER" id="PTHR47356">
    <property type="entry name" value="FAD-DEPENDENT MONOOXYGENASE ASQG-RELATED"/>
    <property type="match status" value="1"/>
</dbReference>
<proteinExistence type="inferred from homology"/>
<reference evidence="7" key="1">
    <citation type="journal article" date="2020" name="Fungal Divers.">
        <title>Resolving the Mortierellaceae phylogeny through synthesis of multi-gene phylogenetics and phylogenomics.</title>
        <authorList>
            <person name="Vandepol N."/>
            <person name="Liber J."/>
            <person name="Desiro A."/>
            <person name="Na H."/>
            <person name="Kennedy M."/>
            <person name="Barry K."/>
            <person name="Grigoriev I.V."/>
            <person name="Miller A.N."/>
            <person name="O'Donnell K."/>
            <person name="Stajich J.E."/>
            <person name="Bonito G."/>
        </authorList>
    </citation>
    <scope>NUCLEOTIDE SEQUENCE</scope>
    <source>
        <strain evidence="7">NRRL 28262</strain>
    </source>
</reference>
<dbReference type="GO" id="GO:0004497">
    <property type="term" value="F:monooxygenase activity"/>
    <property type="evidence" value="ECO:0007669"/>
    <property type="project" value="InterPro"/>
</dbReference>
<dbReference type="Proteomes" id="UP001194580">
    <property type="component" value="Unassembled WGS sequence"/>
</dbReference>
<dbReference type="InterPro" id="IPR002938">
    <property type="entry name" value="FAD-bd"/>
</dbReference>
<evidence type="ECO:0000256" key="3">
    <source>
        <dbReference type="ARBA" id="ARBA00022827"/>
    </source>
</evidence>
<dbReference type="Gene3D" id="3.50.50.60">
    <property type="entry name" value="FAD/NAD(P)-binding domain"/>
    <property type="match status" value="1"/>
</dbReference>
<protein>
    <recommendedName>
        <fullName evidence="6">FAD-binding domain-containing protein</fullName>
    </recommendedName>
</protein>
<comment type="similarity">
    <text evidence="1">Belongs to the paxM FAD-dependent monooxygenase family.</text>
</comment>
<organism evidence="7 8">
    <name type="scientific">Linnemannia exigua</name>
    <dbReference type="NCBI Taxonomy" id="604196"/>
    <lineage>
        <taxon>Eukaryota</taxon>
        <taxon>Fungi</taxon>
        <taxon>Fungi incertae sedis</taxon>
        <taxon>Mucoromycota</taxon>
        <taxon>Mortierellomycotina</taxon>
        <taxon>Mortierellomycetes</taxon>
        <taxon>Mortierellales</taxon>
        <taxon>Mortierellaceae</taxon>
        <taxon>Linnemannia</taxon>
    </lineage>
</organism>
<evidence type="ECO:0000256" key="1">
    <source>
        <dbReference type="ARBA" id="ARBA00007992"/>
    </source>
</evidence>
<keyword evidence="4" id="KW-0560">Oxidoreductase</keyword>
<dbReference type="InterPro" id="IPR050562">
    <property type="entry name" value="FAD_mOase_fung"/>
</dbReference>
<keyword evidence="8" id="KW-1185">Reference proteome</keyword>
<evidence type="ECO:0000256" key="2">
    <source>
        <dbReference type="ARBA" id="ARBA00022630"/>
    </source>
</evidence>
<evidence type="ECO:0000313" key="8">
    <source>
        <dbReference type="Proteomes" id="UP001194580"/>
    </source>
</evidence>
<sequence length="455" mass="51278">MTSPIPPLPKPTVLIVGAGLGGLMMGALLERIGIPYHIFERATKVKPLGSIMSLGPNITPLFRQLGLEEELLKISLPVPVTNLFDTDMNVIGAMKMDGQKETTGFETVVFARPQLYDLLLKQVPPTNISFGKRVLTTEEKDDKVIIRCSDNSIHTGDILIGADGAYSCVRQHMYKHLDQMGALPQSDTEDLSIGYTLMVGVATPDDPSKYPQLQDPFSHFGSVLGDKRLSWGAYSVPGQICWLLIDQYEDAEEAKKQKFRNSEWTPETNETMIKEFYDQPCPYGGKMGDLIDATPKELISKVYVEEKMFKTWFHGRTVLLGDGAVNAMQDAAILANGFYDLKDLTSESITAMFQDYYDQRFERAKENVENSRLVTRIMGGQTWTDKIIRTIMFNLVPKFIQQREYARRSEYRPQVTFLPLVTNTGTGNVISQKPSWRYTEEQKQKQGNTDQVQAV</sequence>
<keyword evidence="5" id="KW-1133">Transmembrane helix</keyword>
<feature type="transmembrane region" description="Helical" evidence="5">
    <location>
        <begin position="12"/>
        <end position="29"/>
    </location>
</feature>
<dbReference type="GO" id="GO:0071949">
    <property type="term" value="F:FAD binding"/>
    <property type="evidence" value="ECO:0007669"/>
    <property type="project" value="InterPro"/>
</dbReference>
<dbReference type="Pfam" id="PF01494">
    <property type="entry name" value="FAD_binding_3"/>
    <property type="match status" value="1"/>
</dbReference>
<keyword evidence="2" id="KW-0285">Flavoprotein</keyword>
<dbReference type="PANTHER" id="PTHR47356:SF2">
    <property type="entry name" value="FAD-BINDING DOMAIN-CONTAINING PROTEIN-RELATED"/>
    <property type="match status" value="1"/>
</dbReference>
<dbReference type="AlphaFoldDB" id="A0AAD4H852"/>
<accession>A0AAD4H852</accession>
<dbReference type="PRINTS" id="PR00420">
    <property type="entry name" value="RNGMNOXGNASE"/>
</dbReference>